<gene>
    <name evidence="1" type="ORF">PLANPX_1079</name>
</gene>
<reference evidence="2" key="1">
    <citation type="submission" date="2019-10" db="EMBL/GenBank/DDBJ databases">
        <title>Lacipirellula parvula gen. nov., sp. nov., representing a lineage of planctomycetes widespread in freshwater anoxic habitats, and description of the family Lacipirellulaceae.</title>
        <authorList>
            <person name="Dedysh S.N."/>
            <person name="Kulichevskaya I.S."/>
            <person name="Beletsky A.V."/>
            <person name="Rakitin A.L."/>
            <person name="Mardanov A.V."/>
            <person name="Ivanova A.A."/>
            <person name="Saltykova V.X."/>
            <person name="Rijpstra W.I.C."/>
            <person name="Sinninghe Damste J.S."/>
            <person name="Ravin N.V."/>
        </authorList>
    </citation>
    <scope>NUCLEOTIDE SEQUENCE [LARGE SCALE GENOMIC DNA]</scope>
    <source>
        <strain evidence="2">PX69</strain>
    </source>
</reference>
<keyword evidence="2" id="KW-1185">Reference proteome</keyword>
<dbReference type="EMBL" id="AP021861">
    <property type="protein sequence ID" value="BBO31467.1"/>
    <property type="molecule type" value="Genomic_DNA"/>
</dbReference>
<dbReference type="KEGG" id="lpav:PLANPX_1079"/>
<dbReference type="PROSITE" id="PS51257">
    <property type="entry name" value="PROKAR_LIPOPROTEIN"/>
    <property type="match status" value="1"/>
</dbReference>
<evidence type="ECO:0000313" key="1">
    <source>
        <dbReference type="EMBL" id="BBO31467.1"/>
    </source>
</evidence>
<sequence length="221" mass="23224">MNTRHVNSQQCAIIACVLTVLGALHPSEAIEAATLVAYQSQGGRAISLFLRGDALNDGFNGLAVQIKPNGGGASFANVNSGLTAGVPRPAGQAFTYRNRVLDFDPLDPEAPGVGKGWTILGAINTASEISFAGGPLGRKINTATEPRGELFLANLYMQPYFTFTAQITLVRGVDTVFTTTFVPPAIELPQLPEVPEPSSAALLVTAGFAGAIAQRRRMLQV</sequence>
<organism evidence="1 2">
    <name type="scientific">Lacipirellula parvula</name>
    <dbReference type="NCBI Taxonomy" id="2650471"/>
    <lineage>
        <taxon>Bacteria</taxon>
        <taxon>Pseudomonadati</taxon>
        <taxon>Planctomycetota</taxon>
        <taxon>Planctomycetia</taxon>
        <taxon>Pirellulales</taxon>
        <taxon>Lacipirellulaceae</taxon>
        <taxon>Lacipirellula</taxon>
    </lineage>
</organism>
<dbReference type="NCBIfam" id="TIGR02595">
    <property type="entry name" value="PEP_CTERM"/>
    <property type="match status" value="1"/>
</dbReference>
<accession>A0A5K7X6J7</accession>
<evidence type="ECO:0000313" key="2">
    <source>
        <dbReference type="Proteomes" id="UP000326837"/>
    </source>
</evidence>
<dbReference type="InterPro" id="IPR013424">
    <property type="entry name" value="Ice-binding_C"/>
</dbReference>
<proteinExistence type="predicted"/>
<evidence type="ECO:0008006" key="3">
    <source>
        <dbReference type="Google" id="ProtNLM"/>
    </source>
</evidence>
<name>A0A5K7X6J7_9BACT</name>
<dbReference type="Proteomes" id="UP000326837">
    <property type="component" value="Chromosome"/>
</dbReference>
<protein>
    <recommendedName>
        <fullName evidence="3">PEP-CTERM protein-sorting domain-containing protein</fullName>
    </recommendedName>
</protein>
<dbReference type="AlphaFoldDB" id="A0A5K7X6J7"/>